<dbReference type="Proteomes" id="UP000829194">
    <property type="component" value="Chromosome"/>
</dbReference>
<name>A0ABY3XGU5_9GAMM</name>
<keyword evidence="1" id="KW-0732">Signal</keyword>
<reference evidence="2 3" key="1">
    <citation type="submission" date="2022-03" db="EMBL/GenBank/DDBJ databases">
        <title>Complete genome sequence of Lysobacter capsici VKM B-2533 and Lysobacter gummosus 10.1.1, promising sources of lytic agents.</title>
        <authorList>
            <person name="Tarlachkov S.V."/>
            <person name="Kudryakova I.V."/>
            <person name="Afoshin A.S."/>
            <person name="Leontyevskaya E.A."/>
            <person name="Leontyevskaya N.V."/>
        </authorList>
    </citation>
    <scope>NUCLEOTIDE SEQUENCE [LARGE SCALE GENOMIC DNA]</scope>
    <source>
        <strain evidence="2 3">10.1.1</strain>
    </source>
</reference>
<feature type="chain" id="PRO_5046682108" description="Peptidase MA superfamily protein" evidence="1">
    <location>
        <begin position="21"/>
        <end position="351"/>
    </location>
</feature>
<evidence type="ECO:0008006" key="4">
    <source>
        <dbReference type="Google" id="ProtNLM"/>
    </source>
</evidence>
<proteinExistence type="predicted"/>
<evidence type="ECO:0000313" key="3">
    <source>
        <dbReference type="Proteomes" id="UP000829194"/>
    </source>
</evidence>
<feature type="signal peptide" evidence="1">
    <location>
        <begin position="1"/>
        <end position="20"/>
    </location>
</feature>
<dbReference type="RefSeq" id="WP_057942057.1">
    <property type="nucleotide sequence ID" value="NZ_CP011131.1"/>
</dbReference>
<dbReference type="EMBL" id="CP093547">
    <property type="protein sequence ID" value="UNP30871.1"/>
    <property type="molecule type" value="Genomic_DNA"/>
</dbReference>
<keyword evidence="3" id="KW-1185">Reference proteome</keyword>
<organism evidence="2 3">
    <name type="scientific">Lysobacter gummosus</name>
    <dbReference type="NCBI Taxonomy" id="262324"/>
    <lineage>
        <taxon>Bacteria</taxon>
        <taxon>Pseudomonadati</taxon>
        <taxon>Pseudomonadota</taxon>
        <taxon>Gammaproteobacteria</taxon>
        <taxon>Lysobacterales</taxon>
        <taxon>Lysobacteraceae</taxon>
        <taxon>Lysobacter</taxon>
    </lineage>
</organism>
<protein>
    <recommendedName>
        <fullName evidence="4">Peptidase MA superfamily protein</fullName>
    </recommendedName>
</protein>
<sequence length="351" mass="38386">MRLSLSLCALLAAAASPVFAQTPPPCPALPDSLPKTLRCIATEHGWFYADDDAEAAMFADAARQAAAKFERLFSRKASVGAVVALDYDQPLPDDATAALREHGALWVLPWVSAASMRQEIQKQIHRQYKKQNPNARMSASRSYANDFAKRIAGDTSGTVQHEVGHHLFVAVFWPRESFVHDKLRYGGPAPDWLDEGVAMLMEPAPMTEGRRTLFAQMAAGELNSAQVQPLGAFLNAQHPRLTEPDLPDEIRSGSDANRVSISFSLDGNPTFLRMAGYYAQTQVWIDFLRETGQRGTLTALAESLAAGKSLEDWLGRDGAQYGLPTSLPALNTQWSQWLQQHYPGPGAGAKP</sequence>
<accession>A0ABY3XGU5</accession>
<evidence type="ECO:0000313" key="2">
    <source>
        <dbReference type="EMBL" id="UNP30871.1"/>
    </source>
</evidence>
<gene>
    <name evidence="2" type="ORF">MOV92_06365</name>
</gene>
<evidence type="ECO:0000256" key="1">
    <source>
        <dbReference type="SAM" id="SignalP"/>
    </source>
</evidence>